<feature type="domain" description="Exonuclease VII large subunit C-terminal" evidence="8">
    <location>
        <begin position="156"/>
        <end position="363"/>
    </location>
</feature>
<dbReference type="GO" id="GO:0008855">
    <property type="term" value="F:exodeoxyribonuclease VII activity"/>
    <property type="evidence" value="ECO:0007669"/>
    <property type="project" value="UniProtKB-UniRule"/>
</dbReference>
<evidence type="ECO:0000313" key="10">
    <source>
        <dbReference type="EMBL" id="NKY21157.1"/>
    </source>
</evidence>
<evidence type="ECO:0000256" key="3">
    <source>
        <dbReference type="ARBA" id="ARBA00022801"/>
    </source>
</evidence>
<keyword evidence="2 5" id="KW-0540">Nuclease</keyword>
<comment type="similarity">
    <text evidence="5 6">Belongs to the XseA family.</text>
</comment>
<sequence length="443" mass="47629">MQDRVVPAWQGERVSSPSNDAPAALPARALDTTAEQPWPVRLLSAKIADYVAKMSPLWVEGQIVQLNRRPGAGIAFLTLRDTDVDMSLPVSMPAGVLAAATTPLTEGAHVVVHAKPTFWTKRGTLQLSADAVRAVGVGELLARIEHLKRVLAAEGLFDAERKVALPFLPRVIGLVCGRESKAEHDVVVNARARWPQVEFEIREVAVQGANAVPQVSRAIAELDADPRVEVIVVARGGGAVEDLLPFSNEALVRAAAACRTPLVSAIGHETDSPLLDLVADYRASTPTDAAKRIVPDVGEERARVGQARHRIRAAIEHRIRRETDGLAQLRSRPVLARPQTMIDDRTAELHRMRDSARRCLDHSLTSASHQVTALAAQVRALSPAATLERGYAVVQTSDGTVVRDATSVAAKDSLRIRVAQGELMATVLAVAPAKRRPASPEVG</sequence>
<dbReference type="InterPro" id="IPR025824">
    <property type="entry name" value="OB-fold_nuc-bd_dom"/>
</dbReference>
<dbReference type="PANTHER" id="PTHR30008:SF0">
    <property type="entry name" value="EXODEOXYRIBONUCLEASE 7 LARGE SUBUNIT"/>
    <property type="match status" value="1"/>
</dbReference>
<evidence type="ECO:0000259" key="9">
    <source>
        <dbReference type="Pfam" id="PF13742"/>
    </source>
</evidence>
<comment type="caution">
    <text evidence="10">The sequence shown here is derived from an EMBL/GenBank/DDBJ whole genome shotgun (WGS) entry which is preliminary data.</text>
</comment>
<evidence type="ECO:0000256" key="2">
    <source>
        <dbReference type="ARBA" id="ARBA00022722"/>
    </source>
</evidence>
<keyword evidence="3 5" id="KW-0378">Hydrolase</keyword>
<dbReference type="EC" id="3.1.11.6" evidence="5"/>
<name>A0A7X6QXI0_9CELL</name>
<keyword evidence="11" id="KW-1185">Reference proteome</keyword>
<keyword evidence="4 5" id="KW-0269">Exonuclease</keyword>
<dbReference type="CDD" id="cd04489">
    <property type="entry name" value="ExoVII_LU_OBF"/>
    <property type="match status" value="1"/>
</dbReference>
<feature type="domain" description="OB-fold nucleic acid binding" evidence="9">
    <location>
        <begin position="39"/>
        <end position="132"/>
    </location>
</feature>
<feature type="region of interest" description="Disordered" evidence="7">
    <location>
        <begin position="1"/>
        <end position="23"/>
    </location>
</feature>
<evidence type="ECO:0000256" key="1">
    <source>
        <dbReference type="ARBA" id="ARBA00022490"/>
    </source>
</evidence>
<dbReference type="GO" id="GO:0009318">
    <property type="term" value="C:exodeoxyribonuclease VII complex"/>
    <property type="evidence" value="ECO:0007669"/>
    <property type="project" value="UniProtKB-UniRule"/>
</dbReference>
<evidence type="ECO:0000313" key="11">
    <source>
        <dbReference type="Proteomes" id="UP000581206"/>
    </source>
</evidence>
<comment type="function">
    <text evidence="5">Bidirectionally degrades single-stranded DNA into large acid-insoluble oligonucleotides, which are then degraded further into small acid-soluble oligonucleotides.</text>
</comment>
<proteinExistence type="inferred from homology"/>
<dbReference type="Pfam" id="PF13742">
    <property type="entry name" value="tRNA_anti_2"/>
    <property type="match status" value="1"/>
</dbReference>
<dbReference type="InterPro" id="IPR020579">
    <property type="entry name" value="Exonuc_VII_lsu_C"/>
</dbReference>
<gene>
    <name evidence="5" type="primary">xseA</name>
    <name evidence="10" type="ORF">HGA03_00575</name>
</gene>
<organism evidence="10 11">
    <name type="scientific">Cellulomonas denverensis</name>
    <dbReference type="NCBI Taxonomy" id="264297"/>
    <lineage>
        <taxon>Bacteria</taxon>
        <taxon>Bacillati</taxon>
        <taxon>Actinomycetota</taxon>
        <taxon>Actinomycetes</taxon>
        <taxon>Micrococcales</taxon>
        <taxon>Cellulomonadaceae</taxon>
        <taxon>Cellulomonas</taxon>
    </lineage>
</organism>
<dbReference type="GO" id="GO:0006308">
    <property type="term" value="P:DNA catabolic process"/>
    <property type="evidence" value="ECO:0007669"/>
    <property type="project" value="UniProtKB-UniRule"/>
</dbReference>
<dbReference type="AlphaFoldDB" id="A0A7X6QXI0"/>
<evidence type="ECO:0000256" key="4">
    <source>
        <dbReference type="ARBA" id="ARBA00022839"/>
    </source>
</evidence>
<comment type="catalytic activity">
    <reaction evidence="5 6">
        <text>Exonucleolytic cleavage in either 5'- to 3'- or 3'- to 5'-direction to yield nucleoside 5'-phosphates.</text>
        <dbReference type="EC" id="3.1.11.6"/>
    </reaction>
</comment>
<protein>
    <recommendedName>
        <fullName evidence="5">Exodeoxyribonuclease 7 large subunit</fullName>
        <ecNumber evidence="5">3.1.11.6</ecNumber>
    </recommendedName>
    <alternativeName>
        <fullName evidence="5">Exodeoxyribonuclease VII large subunit</fullName>
        <shortName evidence="5">Exonuclease VII large subunit</shortName>
    </alternativeName>
</protein>
<dbReference type="GO" id="GO:0005737">
    <property type="term" value="C:cytoplasm"/>
    <property type="evidence" value="ECO:0007669"/>
    <property type="project" value="UniProtKB-SubCell"/>
</dbReference>
<accession>A0A7X6QXI0</accession>
<dbReference type="EMBL" id="JAAXOX010000001">
    <property type="protein sequence ID" value="NKY21157.1"/>
    <property type="molecule type" value="Genomic_DNA"/>
</dbReference>
<comment type="subcellular location">
    <subcellularLocation>
        <location evidence="5 6">Cytoplasm</location>
    </subcellularLocation>
</comment>
<evidence type="ECO:0000256" key="7">
    <source>
        <dbReference type="SAM" id="MobiDB-lite"/>
    </source>
</evidence>
<dbReference type="HAMAP" id="MF_00378">
    <property type="entry name" value="Exonuc_7_L"/>
    <property type="match status" value="1"/>
</dbReference>
<comment type="subunit">
    <text evidence="5">Heterooligomer composed of large and small subunits.</text>
</comment>
<evidence type="ECO:0000256" key="6">
    <source>
        <dbReference type="RuleBase" id="RU004355"/>
    </source>
</evidence>
<dbReference type="PANTHER" id="PTHR30008">
    <property type="entry name" value="EXODEOXYRIBONUCLEASE 7 LARGE SUBUNIT"/>
    <property type="match status" value="1"/>
</dbReference>
<evidence type="ECO:0000259" key="8">
    <source>
        <dbReference type="Pfam" id="PF02601"/>
    </source>
</evidence>
<dbReference type="NCBIfam" id="TIGR00237">
    <property type="entry name" value="xseA"/>
    <property type="match status" value="1"/>
</dbReference>
<dbReference type="Proteomes" id="UP000581206">
    <property type="component" value="Unassembled WGS sequence"/>
</dbReference>
<reference evidence="10 11" key="1">
    <citation type="submission" date="2020-04" db="EMBL/GenBank/DDBJ databases">
        <title>MicrobeNet Type strains.</title>
        <authorList>
            <person name="Nicholson A.C."/>
        </authorList>
    </citation>
    <scope>NUCLEOTIDE SEQUENCE [LARGE SCALE GENOMIC DNA]</scope>
    <source>
        <strain evidence="10 11">ATCC BAA-788</strain>
    </source>
</reference>
<dbReference type="InterPro" id="IPR003753">
    <property type="entry name" value="Exonuc_VII_L"/>
</dbReference>
<dbReference type="Pfam" id="PF02601">
    <property type="entry name" value="Exonuc_VII_L"/>
    <property type="match status" value="1"/>
</dbReference>
<keyword evidence="1 5" id="KW-0963">Cytoplasm</keyword>
<dbReference type="GO" id="GO:0003676">
    <property type="term" value="F:nucleic acid binding"/>
    <property type="evidence" value="ECO:0007669"/>
    <property type="project" value="InterPro"/>
</dbReference>
<evidence type="ECO:0000256" key="5">
    <source>
        <dbReference type="HAMAP-Rule" id="MF_00378"/>
    </source>
</evidence>